<proteinExistence type="predicted"/>
<sequence length="305" mass="33789">MKILKLIWLPIVAAALAVIVFGSTSVSNTQLNQKKLENKISQLEIKINNLEEQLQNQGKVLGTSSFVAPNQSEPKCPEIKFTTNRYLKNRGEDISALQCLLDIEKTEIFDGKTKDALVDFQIKNKIVPDKTAWGAGYFGPRTRKFLNEGVLIPYQKPKIAENTQPTQSTQIVQPSPQQPSSSPSVPQVNTTPSEPQPQPPPAEIPKKKATVEIAQIGSYQVELQDEDSAFSILLRAGQENNFSVKYTEYTGMGVFVDCLGGICSQNFGTGGTYWAFYYNGTYSQVGASLQPVVENDLASWKFETW</sequence>
<evidence type="ECO:0000313" key="5">
    <source>
        <dbReference type="Proteomes" id="UP000231567"/>
    </source>
</evidence>
<feature type="compositionally biased region" description="Pro residues" evidence="2">
    <location>
        <begin position="194"/>
        <end position="203"/>
    </location>
</feature>
<dbReference type="Gene3D" id="2.170.130.30">
    <property type="match status" value="1"/>
</dbReference>
<feature type="region of interest" description="Disordered" evidence="2">
    <location>
        <begin position="162"/>
        <end position="205"/>
    </location>
</feature>
<dbReference type="Proteomes" id="UP000231567">
    <property type="component" value="Unassembled WGS sequence"/>
</dbReference>
<feature type="coiled-coil region" evidence="1">
    <location>
        <begin position="26"/>
        <end position="60"/>
    </location>
</feature>
<evidence type="ECO:0000259" key="3">
    <source>
        <dbReference type="Pfam" id="PF14478"/>
    </source>
</evidence>
<dbReference type="InterPro" id="IPR027954">
    <property type="entry name" value="Transcobalamin-like_C"/>
</dbReference>
<dbReference type="Gene3D" id="1.10.101.10">
    <property type="entry name" value="PGBD-like superfamily/PGBD"/>
    <property type="match status" value="1"/>
</dbReference>
<dbReference type="InterPro" id="IPR036365">
    <property type="entry name" value="PGBD-like_sf"/>
</dbReference>
<evidence type="ECO:0000256" key="1">
    <source>
        <dbReference type="SAM" id="Coils"/>
    </source>
</evidence>
<name>A0A2G9YRK7_9BACT</name>
<evidence type="ECO:0000313" key="4">
    <source>
        <dbReference type="EMBL" id="PIP21864.1"/>
    </source>
</evidence>
<evidence type="ECO:0000256" key="2">
    <source>
        <dbReference type="SAM" id="MobiDB-lite"/>
    </source>
</evidence>
<organism evidence="4 5">
    <name type="scientific">Candidatus Nealsonbacteria bacterium CG23_combo_of_CG06-09_8_20_14_all_40_13</name>
    <dbReference type="NCBI Taxonomy" id="1974724"/>
    <lineage>
        <taxon>Bacteria</taxon>
        <taxon>Candidatus Nealsoniibacteriota</taxon>
    </lineage>
</organism>
<accession>A0A2G9YRK7</accession>
<reference evidence="4 5" key="1">
    <citation type="submission" date="2017-09" db="EMBL/GenBank/DDBJ databases">
        <title>Depth-based differentiation of microbial function through sediment-hosted aquifers and enrichment of novel symbionts in the deep terrestrial subsurface.</title>
        <authorList>
            <person name="Probst A.J."/>
            <person name="Ladd B."/>
            <person name="Jarett J.K."/>
            <person name="Geller-Mcgrath D.E."/>
            <person name="Sieber C.M."/>
            <person name="Emerson J.B."/>
            <person name="Anantharaman K."/>
            <person name="Thomas B.C."/>
            <person name="Malmstrom R."/>
            <person name="Stieglmeier M."/>
            <person name="Klingl A."/>
            <person name="Woyke T."/>
            <person name="Ryan C.M."/>
            <person name="Banfield J.F."/>
        </authorList>
    </citation>
    <scope>NUCLEOTIDE SEQUENCE [LARGE SCALE GENOMIC DNA]</scope>
    <source>
        <strain evidence="4">CG23_combo_of_CG06-09_8_20_14_all_40_13</strain>
    </source>
</reference>
<gene>
    <name evidence="4" type="ORF">COX39_00740</name>
</gene>
<dbReference type="AlphaFoldDB" id="A0A2G9YRK7"/>
<feature type="domain" description="Transcobalamin-like C-terminal" evidence="3">
    <location>
        <begin position="228"/>
        <end position="303"/>
    </location>
</feature>
<keyword evidence="1" id="KW-0175">Coiled coil</keyword>
<dbReference type="EMBL" id="PCRM01000012">
    <property type="protein sequence ID" value="PIP21864.1"/>
    <property type="molecule type" value="Genomic_DNA"/>
</dbReference>
<comment type="caution">
    <text evidence="4">The sequence shown here is derived from an EMBL/GenBank/DDBJ whole genome shotgun (WGS) entry which is preliminary data.</text>
</comment>
<protein>
    <recommendedName>
        <fullName evidence="3">Transcobalamin-like C-terminal domain-containing protein</fullName>
    </recommendedName>
</protein>
<dbReference type="InterPro" id="IPR036366">
    <property type="entry name" value="PGBDSf"/>
</dbReference>
<dbReference type="Pfam" id="PF14478">
    <property type="entry name" value="DUF4430"/>
    <property type="match status" value="1"/>
</dbReference>
<feature type="compositionally biased region" description="Low complexity" evidence="2">
    <location>
        <begin position="163"/>
        <end position="193"/>
    </location>
</feature>
<dbReference type="SUPFAM" id="SSF47090">
    <property type="entry name" value="PGBD-like"/>
    <property type="match status" value="1"/>
</dbReference>